<dbReference type="AlphaFoldDB" id="A0A3D9BJW7"/>
<sequence length="99" mass="11147">MKDSTIINIGKSTFLIFLILGNICLFGYMIFKIEAFAIYGFVLLLFAAPINLVVIACLLIYGFFNKSQFNICNRASTIICINIPIAILYYFIGISLLNF</sequence>
<dbReference type="Proteomes" id="UP000256512">
    <property type="component" value="Unassembled WGS sequence"/>
</dbReference>
<feature type="transmembrane region" description="Helical" evidence="1">
    <location>
        <begin position="37"/>
        <end position="64"/>
    </location>
</feature>
<evidence type="ECO:0000313" key="2">
    <source>
        <dbReference type="EMBL" id="REC53804.1"/>
    </source>
</evidence>
<proteinExistence type="predicted"/>
<evidence type="ECO:0008006" key="4">
    <source>
        <dbReference type="Google" id="ProtNLM"/>
    </source>
</evidence>
<gene>
    <name evidence="2" type="ORF">DRF62_12180</name>
</gene>
<comment type="caution">
    <text evidence="2">The sequence shown here is derived from an EMBL/GenBank/DDBJ whole genome shotgun (WGS) entry which is preliminary data.</text>
</comment>
<accession>A0A3D9BJW7</accession>
<keyword evidence="1" id="KW-0812">Transmembrane</keyword>
<evidence type="ECO:0000256" key="1">
    <source>
        <dbReference type="SAM" id="Phobius"/>
    </source>
</evidence>
<name>A0A3D9BJW7_9FLAO</name>
<feature type="transmembrane region" description="Helical" evidence="1">
    <location>
        <begin position="76"/>
        <end position="97"/>
    </location>
</feature>
<keyword evidence="1" id="KW-1133">Transmembrane helix</keyword>
<keyword evidence="3" id="KW-1185">Reference proteome</keyword>
<protein>
    <recommendedName>
        <fullName evidence="4">Branched-chain amino acid:cation transporter, LIVCS family</fullName>
    </recommendedName>
</protein>
<reference evidence="2 3" key="1">
    <citation type="journal article" date="2006" name="Int. J. Syst. Evol. Microbiol.">
        <title>Chryseobacterium piscium sp. nov., isolated from fish of the South Atlantic Ocean off South Africa.</title>
        <authorList>
            <person name="de Beer H."/>
            <person name="Hugo C.J."/>
            <person name="Jooste P.J."/>
            <person name="Vancanneyt M."/>
            <person name="Coenye T."/>
            <person name="Vandamme P."/>
        </authorList>
    </citation>
    <scope>NUCLEOTIDE SEQUENCE [LARGE SCALE GENOMIC DNA]</scope>
    <source>
        <strain evidence="2 3">CCUG 51923</strain>
    </source>
</reference>
<feature type="transmembrane region" description="Helical" evidence="1">
    <location>
        <begin position="12"/>
        <end position="31"/>
    </location>
</feature>
<organism evidence="2 3">
    <name type="scientific">Chryseobacterium piscium</name>
    <dbReference type="NCBI Taxonomy" id="333702"/>
    <lineage>
        <taxon>Bacteria</taxon>
        <taxon>Pseudomonadati</taxon>
        <taxon>Bacteroidota</taxon>
        <taxon>Flavobacteriia</taxon>
        <taxon>Flavobacteriales</taxon>
        <taxon>Weeksellaceae</taxon>
        <taxon>Chryseobacterium group</taxon>
        <taxon>Chryseobacterium</taxon>
    </lineage>
</organism>
<evidence type="ECO:0000313" key="3">
    <source>
        <dbReference type="Proteomes" id="UP000256512"/>
    </source>
</evidence>
<keyword evidence="1" id="KW-0472">Membrane</keyword>
<dbReference type="EMBL" id="QNVS01000036">
    <property type="protein sequence ID" value="REC53804.1"/>
    <property type="molecule type" value="Genomic_DNA"/>
</dbReference>